<dbReference type="AlphaFoldDB" id="A0A151RNC5"/>
<keyword evidence="4" id="KW-0732">Signal</keyword>
<evidence type="ECO:0000256" key="3">
    <source>
        <dbReference type="ARBA" id="ARBA00022801"/>
    </source>
</evidence>
<reference evidence="6" key="1">
    <citation type="journal article" date="2012" name="Nat. Biotechnol.">
        <title>Draft genome sequence of pigeonpea (Cajanus cajan), an orphan legume crop of resource-poor farmers.</title>
        <authorList>
            <person name="Varshney R.K."/>
            <person name="Chen W."/>
            <person name="Li Y."/>
            <person name="Bharti A.K."/>
            <person name="Saxena R.K."/>
            <person name="Schlueter J.A."/>
            <person name="Donoghue M.T."/>
            <person name="Azam S."/>
            <person name="Fan G."/>
            <person name="Whaley A.M."/>
            <person name="Farmer A.D."/>
            <person name="Sheridan J."/>
            <person name="Iwata A."/>
            <person name="Tuteja R."/>
            <person name="Penmetsa R.V."/>
            <person name="Wu W."/>
            <person name="Upadhyaya H.D."/>
            <person name="Yang S.P."/>
            <person name="Shah T."/>
            <person name="Saxena K.B."/>
            <person name="Michael T."/>
            <person name="McCombie W.R."/>
            <person name="Yang B."/>
            <person name="Zhang G."/>
            <person name="Yang H."/>
            <person name="Wang J."/>
            <person name="Spillane C."/>
            <person name="Cook D.R."/>
            <person name="May G.D."/>
            <person name="Xu X."/>
            <person name="Jackson S.A."/>
        </authorList>
    </citation>
    <scope>NUCLEOTIDE SEQUENCE [LARGE SCALE GENOMIC DNA]</scope>
</reference>
<proteinExistence type="inferred from homology"/>
<feature type="chain" id="PRO_5007588021" evidence="4">
    <location>
        <begin position="23"/>
        <end position="125"/>
    </location>
</feature>
<dbReference type="Proteomes" id="UP000075243">
    <property type="component" value="Unassembled WGS sequence"/>
</dbReference>
<dbReference type="InterPro" id="IPR051708">
    <property type="entry name" value="Plant_Aspart_Prot_A1"/>
</dbReference>
<keyword evidence="3" id="KW-0378">Hydrolase</keyword>
<accession>A0A151RNC5</accession>
<evidence type="ECO:0000256" key="1">
    <source>
        <dbReference type="ARBA" id="ARBA00007447"/>
    </source>
</evidence>
<dbReference type="Gramene" id="C.cajan_33779.t">
    <property type="protein sequence ID" value="C.cajan_33779.t.cds1"/>
    <property type="gene ID" value="C.cajan_33779"/>
</dbReference>
<dbReference type="PANTHER" id="PTHR47967:SF128">
    <property type="entry name" value="ASPARTIC PROTEINASE CDR1-LIKE"/>
    <property type="match status" value="1"/>
</dbReference>
<gene>
    <name evidence="6" type="ORF">KK1_034483</name>
</gene>
<comment type="similarity">
    <text evidence="1">Belongs to the peptidase A1 family.</text>
</comment>
<dbReference type="OMA" id="ANSKTCY"/>
<dbReference type="GO" id="GO:0005576">
    <property type="term" value="C:extracellular region"/>
    <property type="evidence" value="ECO:0007669"/>
    <property type="project" value="TreeGrafter"/>
</dbReference>
<dbReference type="GO" id="GO:0008233">
    <property type="term" value="F:peptidase activity"/>
    <property type="evidence" value="ECO:0007669"/>
    <property type="project" value="UniProtKB-KW"/>
</dbReference>
<protein>
    <submittedName>
        <fullName evidence="6">Aspartic proteinase nepenthesin-2</fullName>
    </submittedName>
</protein>
<dbReference type="InterPro" id="IPR033121">
    <property type="entry name" value="PEPTIDASE_A1"/>
</dbReference>
<dbReference type="Pfam" id="PF14543">
    <property type="entry name" value="TAXi_N"/>
    <property type="match status" value="1"/>
</dbReference>
<dbReference type="PROSITE" id="PS51767">
    <property type="entry name" value="PEPTIDASE_A1"/>
    <property type="match status" value="1"/>
</dbReference>
<evidence type="ECO:0000256" key="4">
    <source>
        <dbReference type="SAM" id="SignalP"/>
    </source>
</evidence>
<keyword evidence="2" id="KW-0645">Protease</keyword>
<dbReference type="InterPro" id="IPR032861">
    <property type="entry name" value="TAXi_N"/>
</dbReference>
<organism evidence="6 7">
    <name type="scientific">Cajanus cajan</name>
    <name type="common">Pigeon pea</name>
    <name type="synonym">Cajanus indicus</name>
    <dbReference type="NCBI Taxonomy" id="3821"/>
    <lineage>
        <taxon>Eukaryota</taxon>
        <taxon>Viridiplantae</taxon>
        <taxon>Streptophyta</taxon>
        <taxon>Embryophyta</taxon>
        <taxon>Tracheophyta</taxon>
        <taxon>Spermatophyta</taxon>
        <taxon>Magnoliopsida</taxon>
        <taxon>eudicotyledons</taxon>
        <taxon>Gunneridae</taxon>
        <taxon>Pentapetalae</taxon>
        <taxon>rosids</taxon>
        <taxon>fabids</taxon>
        <taxon>Fabales</taxon>
        <taxon>Fabaceae</taxon>
        <taxon>Papilionoideae</taxon>
        <taxon>50 kb inversion clade</taxon>
        <taxon>NPAAA clade</taxon>
        <taxon>indigoferoid/millettioid clade</taxon>
        <taxon>Phaseoleae</taxon>
        <taxon>Cajanus</taxon>
    </lineage>
</organism>
<sequence>MELVLLFIVLLTLLSTASTSKAKPSNGLSIDVFHRDSPLSPFYDLSLNHTEIVLRSAMRSISRSDNLDNIETDITPNSSGDYLMRMFIGTPPVESLVSVDTGSAVIWIQCQPCHNYIVSNKPHRF</sequence>
<evidence type="ECO:0000256" key="2">
    <source>
        <dbReference type="ARBA" id="ARBA00022670"/>
    </source>
</evidence>
<dbReference type="EMBL" id="KQ483642">
    <property type="protein sequence ID" value="KYP44059.1"/>
    <property type="molecule type" value="Genomic_DNA"/>
</dbReference>
<evidence type="ECO:0000313" key="6">
    <source>
        <dbReference type="EMBL" id="KYP44059.1"/>
    </source>
</evidence>
<name>A0A151RNC5_CAJCA</name>
<dbReference type="Gene3D" id="2.40.70.10">
    <property type="entry name" value="Acid Proteases"/>
    <property type="match status" value="1"/>
</dbReference>
<feature type="signal peptide" evidence="4">
    <location>
        <begin position="1"/>
        <end position="22"/>
    </location>
</feature>
<keyword evidence="7" id="KW-1185">Reference proteome</keyword>
<dbReference type="SUPFAM" id="SSF50630">
    <property type="entry name" value="Acid proteases"/>
    <property type="match status" value="1"/>
</dbReference>
<evidence type="ECO:0000259" key="5">
    <source>
        <dbReference type="PROSITE" id="PS51767"/>
    </source>
</evidence>
<dbReference type="PANTHER" id="PTHR47967">
    <property type="entry name" value="OS07G0603500 PROTEIN-RELATED"/>
    <property type="match status" value="1"/>
</dbReference>
<feature type="domain" description="Peptidase A1" evidence="5">
    <location>
        <begin position="82"/>
        <end position="125"/>
    </location>
</feature>
<dbReference type="GO" id="GO:0006508">
    <property type="term" value="P:proteolysis"/>
    <property type="evidence" value="ECO:0007669"/>
    <property type="project" value="UniProtKB-KW"/>
</dbReference>
<evidence type="ECO:0000313" key="7">
    <source>
        <dbReference type="Proteomes" id="UP000075243"/>
    </source>
</evidence>
<dbReference type="STRING" id="3821.A0A151RNC5"/>
<dbReference type="InterPro" id="IPR021109">
    <property type="entry name" value="Peptidase_aspartic_dom_sf"/>
</dbReference>